<keyword evidence="4" id="KW-1185">Reference proteome</keyword>
<dbReference type="Pfam" id="PF00169">
    <property type="entry name" value="PH"/>
    <property type="match status" value="1"/>
</dbReference>
<dbReference type="SUPFAM" id="SSF50729">
    <property type="entry name" value="PH domain-like"/>
    <property type="match status" value="1"/>
</dbReference>
<name>A0ABN9CGW8_9NEOB</name>
<dbReference type="InterPro" id="IPR019748">
    <property type="entry name" value="FERM_central"/>
</dbReference>
<dbReference type="Pfam" id="PF00373">
    <property type="entry name" value="FERM_M"/>
    <property type="match status" value="1"/>
</dbReference>
<accession>A0ABN9CGW8</accession>
<dbReference type="Gene3D" id="1.20.80.10">
    <property type="match status" value="1"/>
</dbReference>
<evidence type="ECO:0000313" key="3">
    <source>
        <dbReference type="EMBL" id="CAI9559243.1"/>
    </source>
</evidence>
<dbReference type="PANTHER" id="PTHR16160">
    <property type="entry name" value="FERMITIN 2-RELATED"/>
    <property type="match status" value="1"/>
</dbReference>
<dbReference type="InterPro" id="IPR001849">
    <property type="entry name" value="PH_domain"/>
</dbReference>
<dbReference type="EMBL" id="CATNWA010010062">
    <property type="protein sequence ID" value="CAI9559243.1"/>
    <property type="molecule type" value="Genomic_DNA"/>
</dbReference>
<dbReference type="SUPFAM" id="SSF47031">
    <property type="entry name" value="Second domain of FERM"/>
    <property type="match status" value="1"/>
</dbReference>
<feature type="non-terminal residue" evidence="3">
    <location>
        <position position="197"/>
    </location>
</feature>
<reference evidence="3" key="1">
    <citation type="submission" date="2023-05" db="EMBL/GenBank/DDBJ databases">
        <authorList>
            <person name="Stuckert A."/>
        </authorList>
    </citation>
    <scope>NUCLEOTIDE SEQUENCE</scope>
</reference>
<sequence length="197" mass="22679">MQQGVQEGDRLWLQFKYFTFHDLDSKMDAVRINLLFEQARWAVLLEETECTEEEMMAFAALQYHVNKLSVTSDPMHLPKDPALQDLDEALSHLEVKLEASTANEALESIALEPELQEYLRVFRPRKMTLKGYKQNWVMLKGTNVSCYKSKEEARGEPLILLALKGCEVIPEVNVASQKFCIRLLVPSPEGMNEVYLR</sequence>
<dbReference type="InterPro" id="IPR037843">
    <property type="entry name" value="Kindlin/fermitin"/>
</dbReference>
<dbReference type="Gene3D" id="2.30.29.30">
    <property type="entry name" value="Pleckstrin-homology domain (PH domain)/Phosphotyrosine-binding domain (PTB)"/>
    <property type="match status" value="1"/>
</dbReference>
<protein>
    <submittedName>
        <fullName evidence="3">Uncharacterized protein</fullName>
    </submittedName>
</protein>
<organism evidence="3 4">
    <name type="scientific">Staurois parvus</name>
    <dbReference type="NCBI Taxonomy" id="386267"/>
    <lineage>
        <taxon>Eukaryota</taxon>
        <taxon>Metazoa</taxon>
        <taxon>Chordata</taxon>
        <taxon>Craniata</taxon>
        <taxon>Vertebrata</taxon>
        <taxon>Euteleostomi</taxon>
        <taxon>Amphibia</taxon>
        <taxon>Batrachia</taxon>
        <taxon>Anura</taxon>
        <taxon>Neobatrachia</taxon>
        <taxon>Ranoidea</taxon>
        <taxon>Ranidae</taxon>
        <taxon>Staurois</taxon>
    </lineage>
</organism>
<evidence type="ECO:0000259" key="2">
    <source>
        <dbReference type="Pfam" id="PF00373"/>
    </source>
</evidence>
<dbReference type="Proteomes" id="UP001162483">
    <property type="component" value="Unassembled WGS sequence"/>
</dbReference>
<dbReference type="InterPro" id="IPR014352">
    <property type="entry name" value="FERM/acyl-CoA-bd_prot_sf"/>
</dbReference>
<dbReference type="InterPro" id="IPR035963">
    <property type="entry name" value="FERM_2"/>
</dbReference>
<evidence type="ECO:0000313" key="4">
    <source>
        <dbReference type="Proteomes" id="UP001162483"/>
    </source>
</evidence>
<dbReference type="InterPro" id="IPR011993">
    <property type="entry name" value="PH-like_dom_sf"/>
</dbReference>
<comment type="caution">
    <text evidence="3">The sequence shown here is derived from an EMBL/GenBank/DDBJ whole genome shotgun (WGS) entry which is preliminary data.</text>
</comment>
<dbReference type="PANTHER" id="PTHR16160:SF1">
    <property type="entry name" value="FERMITIN FAMILY HOMOLOG 3"/>
    <property type="match status" value="1"/>
</dbReference>
<feature type="domain" description="PH" evidence="1">
    <location>
        <begin position="127"/>
        <end position="196"/>
    </location>
</feature>
<gene>
    <name evidence="3" type="ORF">SPARVUS_LOCUS5037244</name>
</gene>
<feature type="domain" description="FERM central" evidence="2">
    <location>
        <begin position="24"/>
        <end position="110"/>
    </location>
</feature>
<evidence type="ECO:0000259" key="1">
    <source>
        <dbReference type="Pfam" id="PF00169"/>
    </source>
</evidence>
<proteinExistence type="predicted"/>